<evidence type="ECO:0000313" key="2">
    <source>
        <dbReference type="Proteomes" id="UP000798662"/>
    </source>
</evidence>
<accession>A0ACC3C856</accession>
<reference evidence="1" key="1">
    <citation type="submission" date="2019-11" db="EMBL/GenBank/DDBJ databases">
        <title>Nori genome reveals adaptations in red seaweeds to the harsh intertidal environment.</title>
        <authorList>
            <person name="Wang D."/>
            <person name="Mao Y."/>
        </authorList>
    </citation>
    <scope>NUCLEOTIDE SEQUENCE</scope>
    <source>
        <tissue evidence="1">Gametophyte</tissue>
    </source>
</reference>
<proteinExistence type="predicted"/>
<sequence length="444" mass="43591">MLGASVLLASPAAAAAAAAGMGRVLLSPPPSAPPAVAAAGELPTAADYVVVGGGTAGCVVAARLCAALPAASVVLVERGPPRSEATELKVRAMGGLHAAWDDPTLTEAWPSAPVPGLPFRRVTLLTGATLGGTSATNAGQWTVPAGAWASTWGVEGLDDAAAARPERDGGGGAAAGGARPGGGAPREVVLTAGPYGTPTLLQRSGVGPPPPLAAAGVRQRVDLPIGERVISRAVGILVALYTGVPRHPSGVKGAALQPAAVAAWRAGRGGVTGTGRTSTNGRLQGGAAMQEATFAAPDGLAQRAPVLVSACLPPPAGAGRLSLPAGGASAGDPPVAALPLMGSAAEVATTVGCLQQLRGVARRLNPRFRLVDVAPPPGVPVTPCYVRTTARSAFHTVGGPAMGRVLTPTLGVRGVPRPAGGGRVGHTDARLDGGAHGQRVHSEE</sequence>
<dbReference type="Proteomes" id="UP000798662">
    <property type="component" value="Chromosome 2"/>
</dbReference>
<comment type="caution">
    <text evidence="1">The sequence shown here is derived from an EMBL/GenBank/DDBJ whole genome shotgun (WGS) entry which is preliminary data.</text>
</comment>
<protein>
    <submittedName>
        <fullName evidence="1">Uncharacterized protein</fullName>
    </submittedName>
</protein>
<evidence type="ECO:0000313" key="1">
    <source>
        <dbReference type="EMBL" id="KAK1866415.1"/>
    </source>
</evidence>
<organism evidence="1 2">
    <name type="scientific">Pyropia yezoensis</name>
    <name type="common">Susabi-nori</name>
    <name type="synonym">Porphyra yezoensis</name>
    <dbReference type="NCBI Taxonomy" id="2788"/>
    <lineage>
        <taxon>Eukaryota</taxon>
        <taxon>Rhodophyta</taxon>
        <taxon>Bangiophyceae</taxon>
        <taxon>Bangiales</taxon>
        <taxon>Bangiaceae</taxon>
        <taxon>Pyropia</taxon>
    </lineage>
</organism>
<keyword evidence="2" id="KW-1185">Reference proteome</keyword>
<name>A0ACC3C856_PYRYE</name>
<gene>
    <name evidence="1" type="ORF">I4F81_008935</name>
</gene>
<dbReference type="EMBL" id="CM020619">
    <property type="protein sequence ID" value="KAK1866415.1"/>
    <property type="molecule type" value="Genomic_DNA"/>
</dbReference>